<dbReference type="Proteomes" id="UP000231655">
    <property type="component" value="Unassembled WGS sequence"/>
</dbReference>
<accession>A0A285J0V7</accession>
<evidence type="ECO:0000313" key="4">
    <source>
        <dbReference type="Proteomes" id="UP000231655"/>
    </source>
</evidence>
<dbReference type="RefSeq" id="WP_097146384.1">
    <property type="nucleotide sequence ID" value="NZ_OBEA01000005.1"/>
</dbReference>
<reference evidence="3 4" key="1">
    <citation type="submission" date="2017-09" db="EMBL/GenBank/DDBJ databases">
        <authorList>
            <person name="Ehlers B."/>
            <person name="Leendertz F.H."/>
        </authorList>
    </citation>
    <scope>NUCLEOTIDE SEQUENCE [LARGE SCALE GENOMIC DNA]</scope>
    <source>
        <strain evidence="3 4">CGMCC 1.12662</strain>
    </source>
</reference>
<evidence type="ECO:0000313" key="2">
    <source>
        <dbReference type="EMBL" id="PJE29925.1"/>
    </source>
</evidence>
<evidence type="ECO:0000313" key="3">
    <source>
        <dbReference type="EMBL" id="SNY53874.1"/>
    </source>
</evidence>
<organism evidence="3 4">
    <name type="scientific">Pseudooceanicola antarcticus</name>
    <dbReference type="NCBI Taxonomy" id="1247613"/>
    <lineage>
        <taxon>Bacteria</taxon>
        <taxon>Pseudomonadati</taxon>
        <taxon>Pseudomonadota</taxon>
        <taxon>Alphaproteobacteria</taxon>
        <taxon>Rhodobacterales</taxon>
        <taxon>Paracoccaceae</taxon>
        <taxon>Pseudooceanicola</taxon>
    </lineage>
</organism>
<name>A0A285J0V7_9RHOB</name>
<dbReference type="AlphaFoldDB" id="A0A285J0V7"/>
<dbReference type="OrthoDB" id="7868545at2"/>
<feature type="region of interest" description="Disordered" evidence="1">
    <location>
        <begin position="83"/>
        <end position="126"/>
    </location>
</feature>
<reference evidence="2 5" key="2">
    <citation type="journal article" date="2018" name="Int. J. Syst. Evol. Microbiol.">
        <title>Pseudooceanicola lipolyticus sp. nov., a marine alphaproteobacterium, reclassification of Oceanicola flagellatus as Pseudooceanicola flagellatus comb. nov. and emended description of the genus Pseudooceanicola.</title>
        <authorList>
            <person name="Huang M.-M."/>
            <person name="Guo L.-L."/>
            <person name="Wu Y.-H."/>
            <person name="Lai Q.-L."/>
            <person name="Shao Z.-Z."/>
            <person name="Wang C.-S."/>
            <person name="Wu M."/>
            <person name="Xu X.-W."/>
        </authorList>
    </citation>
    <scope>NUCLEOTIDE SEQUENCE [LARGE SCALE GENOMIC DNA]</scope>
    <source>
        <strain evidence="2 5">Ar-45</strain>
    </source>
</reference>
<evidence type="ECO:0000256" key="1">
    <source>
        <dbReference type="SAM" id="MobiDB-lite"/>
    </source>
</evidence>
<evidence type="ECO:0000313" key="5">
    <source>
        <dbReference type="Proteomes" id="UP000231702"/>
    </source>
</evidence>
<keyword evidence="5" id="KW-1185">Reference proteome</keyword>
<gene>
    <name evidence="2" type="ORF">CVM39_08520</name>
    <name evidence="3" type="ORF">SAMN06297129_2653</name>
</gene>
<dbReference type="Proteomes" id="UP000231702">
    <property type="component" value="Unassembled WGS sequence"/>
</dbReference>
<protein>
    <submittedName>
        <fullName evidence="3">Uncharacterized protein</fullName>
    </submittedName>
</protein>
<dbReference type="EMBL" id="OBEA01000005">
    <property type="protein sequence ID" value="SNY53874.1"/>
    <property type="molecule type" value="Genomic_DNA"/>
</dbReference>
<proteinExistence type="predicted"/>
<dbReference type="EMBL" id="PGTD01000015">
    <property type="protein sequence ID" value="PJE29925.1"/>
    <property type="molecule type" value="Genomic_DNA"/>
</dbReference>
<sequence length="126" mass="14004">MFGIVLWRAADDKTAVVWCEDHGDLAFLRSKSNGNVDDGLSLDPGDLLQFDLTESEDMRLVENPRLVAEDHYPSLAGRLMEAGNIRSTAARKPHPTPPSDGGRPIVVPFPSPEERDAKWRHKTKLS</sequence>